<evidence type="ECO:0000256" key="2">
    <source>
        <dbReference type="ARBA" id="ARBA00004123"/>
    </source>
</evidence>
<dbReference type="WBParaSite" id="MBELARI_LOCUS5038">
    <property type="protein sequence ID" value="MBELARI_LOCUS5038"/>
    <property type="gene ID" value="MBELARI_LOCUS5038"/>
</dbReference>
<feature type="domain" description="C2H2-type" evidence="16">
    <location>
        <begin position="255"/>
        <end position="282"/>
    </location>
</feature>
<evidence type="ECO:0000256" key="6">
    <source>
        <dbReference type="ARBA" id="ARBA00022763"/>
    </source>
</evidence>
<feature type="region of interest" description="Disordered" evidence="15">
    <location>
        <begin position="623"/>
        <end position="656"/>
    </location>
</feature>
<dbReference type="PROSITE" id="PS50157">
    <property type="entry name" value="ZINC_FINGER_C2H2_2"/>
    <property type="match status" value="16"/>
</dbReference>
<comment type="function">
    <text evidence="1">May be involved in transcriptional regulation.</text>
</comment>
<dbReference type="InterPro" id="IPR036236">
    <property type="entry name" value="Znf_C2H2_sf"/>
</dbReference>
<evidence type="ECO:0000256" key="8">
    <source>
        <dbReference type="ARBA" id="ARBA00022833"/>
    </source>
</evidence>
<dbReference type="PANTHER" id="PTHR47772">
    <property type="entry name" value="ZINC FINGER PROTEIN 200"/>
    <property type="match status" value="1"/>
</dbReference>
<dbReference type="GO" id="GO:0006281">
    <property type="term" value="P:DNA repair"/>
    <property type="evidence" value="ECO:0007669"/>
    <property type="project" value="UniProtKB-KW"/>
</dbReference>
<feature type="domain" description="C2H2-type" evidence="16">
    <location>
        <begin position="850"/>
        <end position="877"/>
    </location>
</feature>
<evidence type="ECO:0000313" key="17">
    <source>
        <dbReference type="Proteomes" id="UP000887575"/>
    </source>
</evidence>
<dbReference type="GO" id="GO:0003677">
    <property type="term" value="F:DNA binding"/>
    <property type="evidence" value="ECO:0007669"/>
    <property type="project" value="UniProtKB-KW"/>
</dbReference>
<keyword evidence="4" id="KW-0479">Metal-binding</keyword>
<evidence type="ECO:0000256" key="3">
    <source>
        <dbReference type="ARBA" id="ARBA00006991"/>
    </source>
</evidence>
<evidence type="ECO:0000256" key="4">
    <source>
        <dbReference type="ARBA" id="ARBA00022723"/>
    </source>
</evidence>
<reference evidence="18" key="1">
    <citation type="submission" date="2024-02" db="UniProtKB">
        <authorList>
            <consortium name="WormBaseParasite"/>
        </authorList>
    </citation>
    <scope>IDENTIFICATION</scope>
</reference>
<feature type="domain" description="C2H2-type" evidence="16">
    <location>
        <begin position="539"/>
        <end position="566"/>
    </location>
</feature>
<dbReference type="InterPro" id="IPR050636">
    <property type="entry name" value="C2H2-ZF_domain-containing"/>
</dbReference>
<protein>
    <submittedName>
        <fullName evidence="18">C2H2-type domain-containing protein</fullName>
    </submittedName>
</protein>
<evidence type="ECO:0000313" key="18">
    <source>
        <dbReference type="WBParaSite" id="MBELARI_LOCUS5038"/>
    </source>
</evidence>
<comment type="subcellular location">
    <subcellularLocation>
        <location evidence="2">Nucleus</location>
    </subcellularLocation>
</comment>
<feature type="domain" description="C2H2-type" evidence="16">
    <location>
        <begin position="409"/>
        <end position="436"/>
    </location>
</feature>
<keyword evidence="13" id="KW-0539">Nucleus</keyword>
<feature type="compositionally biased region" description="Polar residues" evidence="15">
    <location>
        <begin position="635"/>
        <end position="656"/>
    </location>
</feature>
<feature type="domain" description="C2H2-type" evidence="16">
    <location>
        <begin position="283"/>
        <end position="311"/>
    </location>
</feature>
<evidence type="ECO:0000256" key="14">
    <source>
        <dbReference type="PROSITE-ProRule" id="PRU00042"/>
    </source>
</evidence>
<keyword evidence="10" id="KW-0238">DNA-binding</keyword>
<dbReference type="GO" id="GO:0005634">
    <property type="term" value="C:nucleus"/>
    <property type="evidence" value="ECO:0007669"/>
    <property type="project" value="UniProtKB-SubCell"/>
</dbReference>
<feature type="domain" description="C2H2-type" evidence="16">
    <location>
        <begin position="311"/>
        <end position="334"/>
    </location>
</feature>
<dbReference type="FunFam" id="3.30.160.60:FF:001818">
    <property type="entry name" value="GDNF-inducible zinc finger protein 1 isoform X1"/>
    <property type="match status" value="1"/>
</dbReference>
<feature type="domain" description="C2H2-type" evidence="16">
    <location>
        <begin position="444"/>
        <end position="466"/>
    </location>
</feature>
<feature type="domain" description="C2H2-type" evidence="16">
    <location>
        <begin position="381"/>
        <end position="408"/>
    </location>
</feature>
<evidence type="ECO:0000256" key="10">
    <source>
        <dbReference type="ARBA" id="ARBA00023125"/>
    </source>
</evidence>
<feature type="domain" description="C2H2-type" evidence="16">
    <location>
        <begin position="764"/>
        <end position="792"/>
    </location>
</feature>
<dbReference type="Pfam" id="PF13912">
    <property type="entry name" value="zf-C2H2_6"/>
    <property type="match status" value="1"/>
</dbReference>
<dbReference type="PANTHER" id="PTHR47772:SF13">
    <property type="entry name" value="GASTRULA ZINC FINGER PROTEIN XLCGF49.1-LIKE-RELATED"/>
    <property type="match status" value="1"/>
</dbReference>
<name>A0AAF3FDQ8_9BILA</name>
<dbReference type="SMART" id="SM00734">
    <property type="entry name" value="ZnF_Rad18"/>
    <property type="match status" value="2"/>
</dbReference>
<dbReference type="Pfam" id="PF00096">
    <property type="entry name" value="zf-C2H2"/>
    <property type="match status" value="5"/>
</dbReference>
<dbReference type="GO" id="GO:0008270">
    <property type="term" value="F:zinc ion binding"/>
    <property type="evidence" value="ECO:0007669"/>
    <property type="project" value="UniProtKB-KW"/>
</dbReference>
<keyword evidence="5" id="KW-0677">Repeat</keyword>
<keyword evidence="7 14" id="KW-0863">Zinc-finger</keyword>
<evidence type="ECO:0000256" key="11">
    <source>
        <dbReference type="ARBA" id="ARBA00023163"/>
    </source>
</evidence>
<evidence type="ECO:0000256" key="7">
    <source>
        <dbReference type="ARBA" id="ARBA00022771"/>
    </source>
</evidence>
<feature type="domain" description="C2H2-type" evidence="16">
    <location>
        <begin position="146"/>
        <end position="173"/>
    </location>
</feature>
<keyword evidence="17" id="KW-1185">Reference proteome</keyword>
<evidence type="ECO:0000256" key="9">
    <source>
        <dbReference type="ARBA" id="ARBA00023015"/>
    </source>
</evidence>
<dbReference type="InterPro" id="IPR006642">
    <property type="entry name" value="Rad18_UBZ4"/>
</dbReference>
<dbReference type="PROSITE" id="PS00028">
    <property type="entry name" value="ZINC_FINGER_C2H2_1"/>
    <property type="match status" value="18"/>
</dbReference>
<feature type="domain" description="C2H2-type" evidence="16">
    <location>
        <begin position="822"/>
        <end position="849"/>
    </location>
</feature>
<sequence length="1229" mass="139798">MKPLLLIDEDSNDEESVDYQPQNNEFTAISALNWRNLDEVPVQEPFLCVDPLSELIPEDVPSTSSHFIPKNTVDPSIDIVFCMQCDLSIDPSSSLIGMESPHLASCSMKKELSCELCGAQYNKAMNLRVHLLLEHGNRVEQNDSKFACEICNRAFTRSKALQSHIEKHSISDELQCTRCRTMFTFKAELNRHLRWSDCAAEVIENQLVFCPHCSATIPFGEREIHARQHTILRRLSKKPTPSLPLPESFTKDRPHLCTICDKRFKRPAELKRHLNKHSGEKSFTCEQCERAYTHERGLLSHVQRDHNMKRYNCPICGVPFKSAQSMQRHAKAVHPLGQSQERRESYTCDICHCSFGNIGALSVHLKHQHDMTLPEHMRKVYVCPFCEKTFRKNRDCIDHIHSHTLEKRHRCKRCGKKFSSRNGLKVHMEIHLRQDVADPTLAMHRCGDCFKLLSSADALRRHRAIHQIYQCCRCGAKLQSAIRLRHHESICTLEGEAISGSLLELGETASQTFGSPSRPSTSRPASVGGLPRANFENIYTCRVCSLVLPTFTAWRTHSRTHSGRPTKPHICWLCHKAFSSIQQLHRHKQVHERERPMNCVVCQRSFRNRNRWLEHMAEAHPDVRTAEMPQEQRAGASSVQPYQPSTIQQFPQPTRSQSADMFYQNQQNDFYNLLPSTSGTQLFSLSDTLDYNQAVPITQPLPQTSAQIEPIAFTALLPYQQIAAPFPPTNLRCPVCQHQYQSAEHLLQHLDQISQESMHAFSIFTCPICQKSVSGCSAFAQHFRDGHQISLPNPSGFVDIPKAFLSQKTAKTRQKSEDIRVHRCSFCAKEFLRKSDIERHIRSHTGEKPFSCSICGRSFGNNYNLKVHEKSHERDGEKTHKCSVCQKSFFHMSALKLHMRKHTGDRPLKCPFEECAEMFGNSSARLRHIEWHNNGCPRALKTITETESPARGQVLSQLVSGSESTQQQFQRTVQQISRLKKQPLKIHSTSAFSVPPPQITVQTTEEEQILCVNVTPHEVNRYRIELCRIHRDPPHGTTHFCLPSSSLRVFPNRIDICKTTTVGICVSWGNALQALHENGLFPRTIICDISSSTDLDAKGRIVWVIALDTVPSVQAARLDWRRECPICDVTFTREEESNQHFTSEDHETAELTSSTRRGGIGVGPSLSAGVTNQEQLNYGAAHRGNFACQLCGQRLLDMELLLSHIHRFHNSETRGLETVRPAARTAPLH</sequence>
<feature type="domain" description="C2H2-type" evidence="16">
    <location>
        <begin position="1186"/>
        <end position="1214"/>
    </location>
</feature>
<comment type="similarity">
    <text evidence="3">Belongs to the krueppel C2H2-type zinc-finger protein family.</text>
</comment>
<evidence type="ECO:0000256" key="1">
    <source>
        <dbReference type="ARBA" id="ARBA00003767"/>
    </source>
</evidence>
<dbReference type="Pfam" id="PF13894">
    <property type="entry name" value="zf-C2H2_4"/>
    <property type="match status" value="1"/>
</dbReference>
<dbReference type="InterPro" id="IPR013087">
    <property type="entry name" value="Znf_C2H2_type"/>
</dbReference>
<dbReference type="FunFam" id="3.30.160.60:FF:000966">
    <property type="entry name" value="ZFP90 zinc finger protein"/>
    <property type="match status" value="1"/>
</dbReference>
<keyword evidence="9" id="KW-0805">Transcription regulation</keyword>
<evidence type="ECO:0000256" key="5">
    <source>
        <dbReference type="ARBA" id="ARBA00022737"/>
    </source>
</evidence>
<organism evidence="17 18">
    <name type="scientific">Mesorhabditis belari</name>
    <dbReference type="NCBI Taxonomy" id="2138241"/>
    <lineage>
        <taxon>Eukaryota</taxon>
        <taxon>Metazoa</taxon>
        <taxon>Ecdysozoa</taxon>
        <taxon>Nematoda</taxon>
        <taxon>Chromadorea</taxon>
        <taxon>Rhabditida</taxon>
        <taxon>Rhabditina</taxon>
        <taxon>Rhabditomorpha</taxon>
        <taxon>Rhabditoidea</taxon>
        <taxon>Rhabditidae</taxon>
        <taxon>Mesorhabditinae</taxon>
        <taxon>Mesorhabditis</taxon>
    </lineage>
</organism>
<dbReference type="FunFam" id="3.30.160.60:FF:000065">
    <property type="entry name" value="B-cell CLL/lymphoma 6, member B"/>
    <property type="match status" value="1"/>
</dbReference>
<feature type="compositionally biased region" description="Basic and acidic residues" evidence="15">
    <location>
        <begin position="1138"/>
        <end position="1149"/>
    </location>
</feature>
<feature type="domain" description="C2H2-type" evidence="16">
    <location>
        <begin position="569"/>
        <end position="596"/>
    </location>
</feature>
<dbReference type="InterPro" id="IPR041661">
    <property type="entry name" value="ZN622/Rei1/Reh1_Znf-C2H2"/>
</dbReference>
<accession>A0AAF3FDQ8</accession>
<evidence type="ECO:0000256" key="13">
    <source>
        <dbReference type="ARBA" id="ARBA00023242"/>
    </source>
</evidence>
<dbReference type="AlphaFoldDB" id="A0AAF3FDQ8"/>
<dbReference type="Pfam" id="PF12756">
    <property type="entry name" value="zf-C2H2_2"/>
    <property type="match status" value="1"/>
</dbReference>
<keyword evidence="12" id="KW-0234">DNA repair</keyword>
<evidence type="ECO:0000256" key="15">
    <source>
        <dbReference type="SAM" id="MobiDB-lite"/>
    </source>
</evidence>
<dbReference type="FunFam" id="3.30.160.60:FF:000100">
    <property type="entry name" value="Zinc finger 45-like"/>
    <property type="match status" value="2"/>
</dbReference>
<evidence type="ECO:0000256" key="12">
    <source>
        <dbReference type="ARBA" id="ARBA00023204"/>
    </source>
</evidence>
<keyword evidence="8" id="KW-0862">Zinc</keyword>
<dbReference type="Proteomes" id="UP000887575">
    <property type="component" value="Unassembled WGS sequence"/>
</dbReference>
<feature type="domain" description="C2H2-type" evidence="16">
    <location>
        <begin position="908"/>
        <end position="937"/>
    </location>
</feature>
<dbReference type="SUPFAM" id="SSF57667">
    <property type="entry name" value="beta-beta-alpha zinc fingers"/>
    <property type="match status" value="8"/>
</dbReference>
<proteinExistence type="inferred from homology"/>
<dbReference type="SMART" id="SM00355">
    <property type="entry name" value="ZnF_C2H2"/>
    <property type="match status" value="23"/>
</dbReference>
<feature type="region of interest" description="Disordered" evidence="15">
    <location>
        <begin position="1138"/>
        <end position="1157"/>
    </location>
</feature>
<dbReference type="Gene3D" id="3.30.160.60">
    <property type="entry name" value="Classic Zinc Finger"/>
    <property type="match status" value="12"/>
</dbReference>
<feature type="domain" description="C2H2-type" evidence="16">
    <location>
        <begin position="880"/>
        <end position="907"/>
    </location>
</feature>
<keyword evidence="11" id="KW-0804">Transcription</keyword>
<evidence type="ECO:0000259" key="16">
    <source>
        <dbReference type="PROSITE" id="PS50157"/>
    </source>
</evidence>
<keyword evidence="6" id="KW-0227">DNA damage</keyword>
<feature type="domain" description="C2H2-type" evidence="16">
    <location>
        <begin position="346"/>
        <end position="374"/>
    </location>
</feature>